<dbReference type="OrthoDB" id="2329680at2"/>
<comment type="caution">
    <text evidence="1">The sequence shown here is derived from an EMBL/GenBank/DDBJ whole genome shotgun (WGS) entry which is preliminary data.</text>
</comment>
<organism evidence="1 2">
    <name type="scientific">Levilactobacillus brevis</name>
    <name type="common">Lactobacillus brevis</name>
    <dbReference type="NCBI Taxonomy" id="1580"/>
    <lineage>
        <taxon>Bacteria</taxon>
        <taxon>Bacillati</taxon>
        <taxon>Bacillota</taxon>
        <taxon>Bacilli</taxon>
        <taxon>Lactobacillales</taxon>
        <taxon>Lactobacillaceae</taxon>
        <taxon>Levilactobacillus</taxon>
    </lineage>
</organism>
<evidence type="ECO:0000313" key="1">
    <source>
        <dbReference type="EMBL" id="PBQ24101.1"/>
    </source>
</evidence>
<gene>
    <name evidence="1" type="ORF">CNR29_08730</name>
</gene>
<sequence length="204" mass="23187">MENAMKVKISTGSITVSVKADHVLEFDDLFKIHQLATGGHDHLTIESDSQDDVKSDSDENIKDKFIHTDNVSQEMGEPRPDDVVKVAMACPFCGHTESTSALWKHSFTRCPNCHEKLFLRWATDVPGKPDEKGFYYKAETKFHSRYEDEKPDEFAEMFKHSDQEGVPDAYSTVEEIKKYLDSKGVDYSGCRLKGQFLELVKANN</sequence>
<dbReference type="Proteomes" id="UP000217918">
    <property type="component" value="Unassembled WGS sequence"/>
</dbReference>
<dbReference type="EMBL" id="NVYO01000001">
    <property type="protein sequence ID" value="PBQ24101.1"/>
    <property type="molecule type" value="Genomic_DNA"/>
</dbReference>
<evidence type="ECO:0000313" key="2">
    <source>
        <dbReference type="Proteomes" id="UP000217918"/>
    </source>
</evidence>
<dbReference type="RefSeq" id="WP_024526675.1">
    <property type="nucleotide sequence ID" value="NZ_CP024635.1"/>
</dbReference>
<dbReference type="AlphaFoldDB" id="A0A0C1M6A0"/>
<name>A0A0C1M6A0_LEVBR</name>
<accession>A0A0C1M6A0</accession>
<reference evidence="1 2" key="1">
    <citation type="submission" date="2017-09" db="EMBL/GenBank/DDBJ databases">
        <title>Genome sequence of Lactobacillus brevis D7.</title>
        <authorList>
            <person name="Kwon M.-S."/>
            <person name="Lim S.K."/>
            <person name="Choi H.-J."/>
        </authorList>
    </citation>
    <scope>NUCLEOTIDE SEQUENCE [LARGE SCALE GENOMIC DNA]</scope>
    <source>
        <strain evidence="1 2">D7</strain>
    </source>
</reference>
<proteinExistence type="predicted"/>
<protein>
    <submittedName>
        <fullName evidence="1">Uncharacterized protein</fullName>
    </submittedName>
</protein>